<dbReference type="InterPro" id="IPR053157">
    <property type="entry name" value="Sterol_Uptake_Regulator"/>
</dbReference>
<gene>
    <name evidence="4" type="ORF">VHEMI06922</name>
</gene>
<accession>A0A0A1TM12</accession>
<dbReference type="InterPro" id="IPR001138">
    <property type="entry name" value="Zn2Cys6_DnaBD"/>
</dbReference>
<evidence type="ECO:0000259" key="3">
    <source>
        <dbReference type="PROSITE" id="PS50048"/>
    </source>
</evidence>
<dbReference type="HOGENOM" id="CLU_027371_0_0_1"/>
<proteinExistence type="predicted"/>
<dbReference type="AlphaFoldDB" id="A0A0A1TM12"/>
<feature type="compositionally biased region" description="Low complexity" evidence="2">
    <location>
        <begin position="8"/>
        <end position="19"/>
    </location>
</feature>
<dbReference type="Gene3D" id="4.10.240.10">
    <property type="entry name" value="Zn(2)-C6 fungal-type DNA-binding domain"/>
    <property type="match status" value="1"/>
</dbReference>
<protein>
    <recommendedName>
        <fullName evidence="3">Zn(2)-C6 fungal-type domain-containing protein</fullName>
    </recommendedName>
</protein>
<dbReference type="SMART" id="SM00066">
    <property type="entry name" value="GAL4"/>
    <property type="match status" value="1"/>
</dbReference>
<evidence type="ECO:0000256" key="1">
    <source>
        <dbReference type="ARBA" id="ARBA00023242"/>
    </source>
</evidence>
<sequence>MMSSDTASSETGVSSRGSSPTDLSVRVKRRPIPRKGHRKSRNGCLSCKRRKVKCDEVMPRCGICTRLKLTCVFDEKRSNAPAGGALRPPQAPPRSLTTDPSWFNISDIRFLQHFMSSAYPTLPLDGWVVWQGVSQMSHEYEFLVHAMLGLGASHLNLLLQGSYAEAAVKHRVIAMKGLNTFLSNAHLSLHNADAAFAATLILAFQSYQMEDGLVDFLTMIRGCHLVGVHALADFDNSLFRTFEREMYLKSVGNLIQPETISDNFGPTLAQGFCDNTKKLAPLCKSVQDLEYLGLLQRVATATINDPLQAHHDHTMLYDKLGSFTPEEFAHFVDPRNYTAQLLILHMLLLDYIMDASLDGMTKASTNRPQNKIDFHKFILLSWSEKIVEGLPAAYVACAEWPIHHARQLCLGDTSELYLPKETGEEGNQPFTLEMFEHLY</sequence>
<evidence type="ECO:0000256" key="2">
    <source>
        <dbReference type="SAM" id="MobiDB-lite"/>
    </source>
</evidence>
<dbReference type="Pfam" id="PF00172">
    <property type="entry name" value="Zn_clus"/>
    <property type="match status" value="1"/>
</dbReference>
<keyword evidence="5" id="KW-1185">Reference proteome</keyword>
<reference evidence="4 5" key="1">
    <citation type="journal article" date="2015" name="Genome Announc.">
        <title>Draft Genome Sequence and Gene Annotation of the Entomopathogenic Fungus Verticillium hemipterigenum.</title>
        <authorList>
            <person name="Horn F."/>
            <person name="Habel A."/>
            <person name="Scharf D.H."/>
            <person name="Dworschak J."/>
            <person name="Brakhage A.A."/>
            <person name="Guthke R."/>
            <person name="Hertweck C."/>
            <person name="Linde J."/>
        </authorList>
    </citation>
    <scope>NUCLEOTIDE SEQUENCE [LARGE SCALE GENOMIC DNA]</scope>
</reference>
<evidence type="ECO:0000313" key="5">
    <source>
        <dbReference type="Proteomes" id="UP000039046"/>
    </source>
</evidence>
<evidence type="ECO:0000313" key="4">
    <source>
        <dbReference type="EMBL" id="CEJ91192.1"/>
    </source>
</evidence>
<organism evidence="4 5">
    <name type="scientific">[Torrubiella] hemipterigena</name>
    <dbReference type="NCBI Taxonomy" id="1531966"/>
    <lineage>
        <taxon>Eukaryota</taxon>
        <taxon>Fungi</taxon>
        <taxon>Dikarya</taxon>
        <taxon>Ascomycota</taxon>
        <taxon>Pezizomycotina</taxon>
        <taxon>Sordariomycetes</taxon>
        <taxon>Hypocreomycetidae</taxon>
        <taxon>Hypocreales</taxon>
        <taxon>Clavicipitaceae</taxon>
        <taxon>Clavicipitaceae incertae sedis</taxon>
        <taxon>'Torrubiella' clade</taxon>
    </lineage>
</organism>
<dbReference type="GO" id="GO:0001228">
    <property type="term" value="F:DNA-binding transcription activator activity, RNA polymerase II-specific"/>
    <property type="evidence" value="ECO:0007669"/>
    <property type="project" value="TreeGrafter"/>
</dbReference>
<dbReference type="CDD" id="cd00067">
    <property type="entry name" value="GAL4"/>
    <property type="match status" value="1"/>
</dbReference>
<dbReference type="PROSITE" id="PS00463">
    <property type="entry name" value="ZN2_CY6_FUNGAL_1"/>
    <property type="match status" value="1"/>
</dbReference>
<dbReference type="InterPro" id="IPR036864">
    <property type="entry name" value="Zn2-C6_fun-type_DNA-bd_sf"/>
</dbReference>
<feature type="compositionally biased region" description="Basic residues" evidence="2">
    <location>
        <begin position="26"/>
        <end position="42"/>
    </location>
</feature>
<dbReference type="SUPFAM" id="SSF57701">
    <property type="entry name" value="Zn2/Cys6 DNA-binding domain"/>
    <property type="match status" value="1"/>
</dbReference>
<feature type="region of interest" description="Disordered" evidence="2">
    <location>
        <begin position="1"/>
        <end position="42"/>
    </location>
</feature>
<keyword evidence="1" id="KW-0539">Nucleus</keyword>
<dbReference type="STRING" id="1531966.A0A0A1TM12"/>
<dbReference type="PANTHER" id="PTHR47784">
    <property type="entry name" value="STEROL UPTAKE CONTROL PROTEIN 2"/>
    <property type="match status" value="1"/>
</dbReference>
<dbReference type="GO" id="GO:0008270">
    <property type="term" value="F:zinc ion binding"/>
    <property type="evidence" value="ECO:0007669"/>
    <property type="project" value="InterPro"/>
</dbReference>
<dbReference type="PANTHER" id="PTHR47784:SF7">
    <property type="entry name" value="ZN(II)2CYS6 TRANSCRIPTION FACTOR (EUROFUNG)"/>
    <property type="match status" value="1"/>
</dbReference>
<dbReference type="OrthoDB" id="5229455at2759"/>
<dbReference type="PROSITE" id="PS50048">
    <property type="entry name" value="ZN2_CY6_FUNGAL_2"/>
    <property type="match status" value="1"/>
</dbReference>
<dbReference type="Proteomes" id="UP000039046">
    <property type="component" value="Unassembled WGS sequence"/>
</dbReference>
<feature type="domain" description="Zn(2)-C6 fungal-type" evidence="3">
    <location>
        <begin position="43"/>
        <end position="73"/>
    </location>
</feature>
<dbReference type="EMBL" id="CDHN01000003">
    <property type="protein sequence ID" value="CEJ91192.1"/>
    <property type="molecule type" value="Genomic_DNA"/>
</dbReference>
<name>A0A0A1TM12_9HYPO</name>